<keyword evidence="2" id="KW-0677">Repeat</keyword>
<dbReference type="Gene3D" id="3.80.10.10">
    <property type="entry name" value="Ribonuclease Inhibitor"/>
    <property type="match status" value="3"/>
</dbReference>
<reference evidence="3 4" key="1">
    <citation type="submission" date="2018-05" db="EMBL/GenBank/DDBJ databases">
        <title>Draft Genome Sequences for a Diverse set of 7 Haemophilus Species.</title>
        <authorList>
            <person name="Nichols M."/>
            <person name="Topaz N."/>
            <person name="Wang X."/>
            <person name="Wang X."/>
            <person name="Boxrud D."/>
        </authorList>
    </citation>
    <scope>NUCLEOTIDE SEQUENCE [LARGE SCALE GENOMIC DNA]</scope>
    <source>
        <strain evidence="3 4">C2008003258</strain>
    </source>
</reference>
<dbReference type="RefSeq" id="WP_065264960.1">
    <property type="nucleotide sequence ID" value="NZ_QEPZ01000001.1"/>
</dbReference>
<name>A0AB37IWU2_HAEPA</name>
<dbReference type="InterPro" id="IPR050836">
    <property type="entry name" value="SDS22/Internalin_LRR"/>
</dbReference>
<dbReference type="SUPFAM" id="SSF52058">
    <property type="entry name" value="L domain-like"/>
    <property type="match status" value="2"/>
</dbReference>
<evidence type="ECO:0008006" key="5">
    <source>
        <dbReference type="Google" id="ProtNLM"/>
    </source>
</evidence>
<sequence length="544" mass="63957">MNKKEQELRDVWEKSDKFLKKILYANIVGNYDILSYSRTHQDFIEKFDYIEKLKNLKSLIIQDIDFYKFNSIPENWLPLLEQIEELYIESHSFKLFPFERLKNIKKLTLGYCKISNIREIESLTRLEELNAYEINFKIDKLINLKKIKIKSPKIDDLKNLKYITNLKSLSISGSRVDRSFNKVISNLNQINELDVSFCYNFDFNCLYKLKNLKHLNIGHIWEPSIKPIIPIASNLESLNLEGNIFKDLHLLKKFNNLKSLDVSQCNVDGYLDFDFLKSLTKLEFLRFDDNTNKIKNFYSVRFCKNLKKISFEYSNLDSIKGLEYCKHLEWINATCCNIKSLSSLRKLNSLKYVYLQNCGITNIEPLRNQVNLIELDLYDNPIDDISPLINVLRIEYLSLGGYRNSKTINDLSVLIDKVYLKDLDLVNQNIQNISFLEKMKELQALNLSGNALDEIEIKKLKKLTKLKDLNVSDCNINNISYISRLTNLVCLNLDGNSIKNYHPLLSLNNLKYLELGLNIEDYSIFTHKNFPHGYNWRFLQKNND</sequence>
<dbReference type="InterPro" id="IPR032675">
    <property type="entry name" value="LRR_dom_sf"/>
</dbReference>
<gene>
    <name evidence="3" type="ORF">DPV97_00810</name>
</gene>
<dbReference type="AlphaFoldDB" id="A0AB37IWU2"/>
<evidence type="ECO:0000313" key="4">
    <source>
        <dbReference type="Proteomes" id="UP000253763"/>
    </source>
</evidence>
<protein>
    <recommendedName>
        <fullName evidence="5">Leucine-rich repeat domain-containing protein</fullName>
    </recommendedName>
</protein>
<keyword evidence="1" id="KW-0433">Leucine-rich repeat</keyword>
<dbReference type="Proteomes" id="UP000253763">
    <property type="component" value="Unassembled WGS sequence"/>
</dbReference>
<evidence type="ECO:0000256" key="1">
    <source>
        <dbReference type="ARBA" id="ARBA00022614"/>
    </source>
</evidence>
<evidence type="ECO:0000256" key="2">
    <source>
        <dbReference type="ARBA" id="ARBA00022737"/>
    </source>
</evidence>
<comment type="caution">
    <text evidence="3">The sequence shown here is derived from an EMBL/GenBank/DDBJ whole genome shotgun (WGS) entry which is preliminary data.</text>
</comment>
<organism evidence="3 4">
    <name type="scientific">Haemophilus parainfluenzae</name>
    <dbReference type="NCBI Taxonomy" id="729"/>
    <lineage>
        <taxon>Bacteria</taxon>
        <taxon>Pseudomonadati</taxon>
        <taxon>Pseudomonadota</taxon>
        <taxon>Gammaproteobacteria</taxon>
        <taxon>Pasteurellales</taxon>
        <taxon>Pasteurellaceae</taxon>
        <taxon>Haemophilus</taxon>
    </lineage>
</organism>
<dbReference type="EMBL" id="QEPZ01000001">
    <property type="protein sequence ID" value="RDE94044.1"/>
    <property type="molecule type" value="Genomic_DNA"/>
</dbReference>
<evidence type="ECO:0000313" key="3">
    <source>
        <dbReference type="EMBL" id="RDE94044.1"/>
    </source>
</evidence>
<accession>A0AB37IWU2</accession>
<dbReference type="PROSITE" id="PS51450">
    <property type="entry name" value="LRR"/>
    <property type="match status" value="3"/>
</dbReference>
<proteinExistence type="predicted"/>
<dbReference type="PANTHER" id="PTHR46652">
    <property type="entry name" value="LEUCINE-RICH REPEAT AND IQ DOMAIN-CONTAINING PROTEIN 1-RELATED"/>
    <property type="match status" value="1"/>
</dbReference>
<dbReference type="InterPro" id="IPR001611">
    <property type="entry name" value="Leu-rich_rpt"/>
</dbReference>
<dbReference type="PANTHER" id="PTHR46652:SF3">
    <property type="entry name" value="LEUCINE-RICH REPEAT-CONTAINING PROTEIN 9"/>
    <property type="match status" value="1"/>
</dbReference>